<evidence type="ECO:0000256" key="8">
    <source>
        <dbReference type="ARBA" id="ARBA00023014"/>
    </source>
</evidence>
<dbReference type="Gene3D" id="2.40.30.10">
    <property type="entry name" value="Translation factors"/>
    <property type="match status" value="1"/>
</dbReference>
<dbReference type="InterPro" id="IPR039261">
    <property type="entry name" value="FNR_nucleotide-bd"/>
</dbReference>
<dbReference type="PANTHER" id="PTHR47354:SF8">
    <property type="entry name" value="1,2-PHENYLACETYL-COA EPOXIDASE, SUBUNIT E"/>
    <property type="match status" value="1"/>
</dbReference>
<dbReference type="Pfam" id="PF00111">
    <property type="entry name" value="Fer2"/>
    <property type="match status" value="1"/>
</dbReference>
<dbReference type="CDD" id="cd00207">
    <property type="entry name" value="fer2"/>
    <property type="match status" value="1"/>
</dbReference>
<dbReference type="GO" id="GO:0050660">
    <property type="term" value="F:flavin adenine dinucleotide binding"/>
    <property type="evidence" value="ECO:0007669"/>
    <property type="project" value="TreeGrafter"/>
</dbReference>
<dbReference type="InterPro" id="IPR006058">
    <property type="entry name" value="2Fe2S_fd_BS"/>
</dbReference>
<name>A0A3B0UIX8_9ZZZZ</name>
<dbReference type="Pfam" id="PF00970">
    <property type="entry name" value="FAD_binding_6"/>
    <property type="match status" value="1"/>
</dbReference>
<evidence type="ECO:0000256" key="3">
    <source>
        <dbReference type="ARBA" id="ARBA00022714"/>
    </source>
</evidence>
<keyword evidence="7" id="KW-0408">Iron</keyword>
<accession>A0A3B0UIX8</accession>
<dbReference type="SUPFAM" id="SSF63380">
    <property type="entry name" value="Riboflavin synthase domain-like"/>
    <property type="match status" value="1"/>
</dbReference>
<evidence type="ECO:0000256" key="6">
    <source>
        <dbReference type="ARBA" id="ARBA00023002"/>
    </source>
</evidence>
<evidence type="ECO:0000256" key="1">
    <source>
        <dbReference type="ARBA" id="ARBA00001974"/>
    </source>
</evidence>
<dbReference type="PRINTS" id="PR00406">
    <property type="entry name" value="CYTB5RDTASE"/>
</dbReference>
<dbReference type="PROSITE" id="PS00197">
    <property type="entry name" value="2FE2S_FER_1"/>
    <property type="match status" value="1"/>
</dbReference>
<dbReference type="PANTHER" id="PTHR47354">
    <property type="entry name" value="NADH OXIDOREDUCTASE HCR"/>
    <property type="match status" value="1"/>
</dbReference>
<feature type="domain" description="2Fe-2S ferredoxin-type" evidence="9">
    <location>
        <begin position="261"/>
        <end position="351"/>
    </location>
</feature>
<dbReference type="PROSITE" id="PS51384">
    <property type="entry name" value="FAD_FR"/>
    <property type="match status" value="1"/>
</dbReference>
<dbReference type="GO" id="GO:0051537">
    <property type="term" value="F:2 iron, 2 sulfur cluster binding"/>
    <property type="evidence" value="ECO:0007669"/>
    <property type="project" value="UniProtKB-KW"/>
</dbReference>
<comment type="cofactor">
    <cofactor evidence="1">
        <name>FAD</name>
        <dbReference type="ChEBI" id="CHEBI:57692"/>
    </cofactor>
</comment>
<keyword evidence="4" id="KW-0479">Metal-binding</keyword>
<dbReference type="PRINTS" id="PR00371">
    <property type="entry name" value="FPNCR"/>
</dbReference>
<dbReference type="InterPro" id="IPR012675">
    <property type="entry name" value="Beta-grasp_dom_sf"/>
</dbReference>
<proteinExistence type="predicted"/>
<dbReference type="PROSITE" id="PS51085">
    <property type="entry name" value="2FE2S_FER_2"/>
    <property type="match status" value="1"/>
</dbReference>
<dbReference type="SUPFAM" id="SSF54292">
    <property type="entry name" value="2Fe-2S ferredoxin-like"/>
    <property type="match status" value="1"/>
</dbReference>
<dbReference type="InterPro" id="IPR017938">
    <property type="entry name" value="Riboflavin_synthase-like_b-brl"/>
</dbReference>
<feature type="domain" description="FAD-binding FR-type" evidence="10">
    <location>
        <begin position="2"/>
        <end position="106"/>
    </location>
</feature>
<dbReference type="Gene3D" id="3.10.20.30">
    <property type="match status" value="1"/>
</dbReference>
<evidence type="ECO:0000259" key="10">
    <source>
        <dbReference type="PROSITE" id="PS51384"/>
    </source>
</evidence>
<keyword evidence="6" id="KW-0560">Oxidoreductase</keyword>
<organism evidence="11">
    <name type="scientific">hydrothermal vent metagenome</name>
    <dbReference type="NCBI Taxonomy" id="652676"/>
    <lineage>
        <taxon>unclassified sequences</taxon>
        <taxon>metagenomes</taxon>
        <taxon>ecological metagenomes</taxon>
    </lineage>
</organism>
<keyword evidence="8" id="KW-0411">Iron-sulfur</keyword>
<dbReference type="Gene3D" id="3.40.50.80">
    <property type="entry name" value="Nucleotide-binding domain of ferredoxin-NADP reductase (FNR) module"/>
    <property type="match status" value="1"/>
</dbReference>
<evidence type="ECO:0000313" key="11">
    <source>
        <dbReference type="EMBL" id="VAW25327.1"/>
    </source>
</evidence>
<dbReference type="InterPro" id="IPR001709">
    <property type="entry name" value="Flavoprot_Pyr_Nucl_cyt_Rdtase"/>
</dbReference>
<dbReference type="GO" id="GO:0016491">
    <property type="term" value="F:oxidoreductase activity"/>
    <property type="evidence" value="ECO:0007669"/>
    <property type="project" value="UniProtKB-KW"/>
</dbReference>
<dbReference type="AlphaFoldDB" id="A0A3B0UIX8"/>
<evidence type="ECO:0000259" key="9">
    <source>
        <dbReference type="PROSITE" id="PS51085"/>
    </source>
</evidence>
<reference evidence="11" key="1">
    <citation type="submission" date="2018-06" db="EMBL/GenBank/DDBJ databases">
        <authorList>
            <person name="Zhirakovskaya E."/>
        </authorList>
    </citation>
    <scope>NUCLEOTIDE SEQUENCE</scope>
</reference>
<keyword evidence="5" id="KW-0274">FAD</keyword>
<keyword evidence="2" id="KW-0285">Flavoprotein</keyword>
<dbReference type="InterPro" id="IPR001041">
    <property type="entry name" value="2Fe-2S_ferredoxin-type"/>
</dbReference>
<dbReference type="InterPro" id="IPR017927">
    <property type="entry name" value="FAD-bd_FR_type"/>
</dbReference>
<dbReference type="InterPro" id="IPR008333">
    <property type="entry name" value="Cbr1-like_FAD-bd_dom"/>
</dbReference>
<evidence type="ECO:0000256" key="2">
    <source>
        <dbReference type="ARBA" id="ARBA00022630"/>
    </source>
</evidence>
<dbReference type="GO" id="GO:0046872">
    <property type="term" value="F:metal ion binding"/>
    <property type="evidence" value="ECO:0007669"/>
    <property type="project" value="UniProtKB-KW"/>
</dbReference>
<dbReference type="InterPro" id="IPR050415">
    <property type="entry name" value="MRET"/>
</dbReference>
<protein>
    <submittedName>
        <fullName evidence="11">Flavodoxin reductases (Ferredoxin-NADPH reductases) family 1</fullName>
    </submittedName>
</protein>
<dbReference type="Pfam" id="PF00175">
    <property type="entry name" value="NAD_binding_1"/>
    <property type="match status" value="1"/>
</dbReference>
<evidence type="ECO:0000256" key="4">
    <source>
        <dbReference type="ARBA" id="ARBA00022723"/>
    </source>
</evidence>
<evidence type="ECO:0000256" key="5">
    <source>
        <dbReference type="ARBA" id="ARBA00022827"/>
    </source>
</evidence>
<dbReference type="CDD" id="cd06214">
    <property type="entry name" value="PA_degradation_oxidoreductase_like"/>
    <property type="match status" value="1"/>
</dbReference>
<keyword evidence="3" id="KW-0001">2Fe-2S</keyword>
<sequence length="351" mass="38984">MSKFHKLTIKEVKKETENAVSILFKIPSNLKGDFQFIAGQYITLKMVLNGQEIRRAYSICSSPNSNELRIAIKKIKNGLFSVFATTKLKEGDVIEVSAPEGKFTLETSENNSNNYLGFAAGSGITPLISIIKAALENEPNSTFTLVYGNKTVKDTIFKSEIDSLKNKYPTTFYIQYIYSREQQPNALFGRIDEGNINFVLKNTFKNHRFNSAFLCGPETMIENAKDILLAYGLEKDKIHFELFSTPASSKNETTQPFEGNCKITVLVDDEETTFTMDSKTTILTAALKEGVDAPYSCQGGICSSCLGKVTEGKAVMVKNAILSDEEIKEGLILTCQSHPTTQKIIVDYDDV</sequence>
<dbReference type="InterPro" id="IPR036010">
    <property type="entry name" value="2Fe-2S_ferredoxin-like_sf"/>
</dbReference>
<evidence type="ECO:0000256" key="7">
    <source>
        <dbReference type="ARBA" id="ARBA00023004"/>
    </source>
</evidence>
<gene>
    <name evidence="11" type="ORF">MNBD_BACTEROID04-1046</name>
</gene>
<dbReference type="EMBL" id="UOER01000365">
    <property type="protein sequence ID" value="VAW25327.1"/>
    <property type="molecule type" value="Genomic_DNA"/>
</dbReference>
<dbReference type="SUPFAM" id="SSF52343">
    <property type="entry name" value="Ferredoxin reductase-like, C-terminal NADP-linked domain"/>
    <property type="match status" value="1"/>
</dbReference>
<dbReference type="InterPro" id="IPR001433">
    <property type="entry name" value="OxRdtase_FAD/NAD-bd"/>
</dbReference>